<dbReference type="PANTHER" id="PTHR45772">
    <property type="entry name" value="CONSERVED COMPONENT OF ABC TRANSPORTER FOR NATURAL AMINO ACIDS-RELATED"/>
    <property type="match status" value="1"/>
</dbReference>
<organism evidence="5 6">
    <name type="scientific">Teichococcus deserti</name>
    <dbReference type="NCBI Taxonomy" id="1817963"/>
    <lineage>
        <taxon>Bacteria</taxon>
        <taxon>Pseudomonadati</taxon>
        <taxon>Pseudomonadota</taxon>
        <taxon>Alphaproteobacteria</taxon>
        <taxon>Acetobacterales</taxon>
        <taxon>Roseomonadaceae</taxon>
        <taxon>Roseomonas</taxon>
    </lineage>
</organism>
<dbReference type="GO" id="GO:0005304">
    <property type="term" value="F:L-valine transmembrane transporter activity"/>
    <property type="evidence" value="ECO:0007669"/>
    <property type="project" value="TreeGrafter"/>
</dbReference>
<sequence length="249" mass="26721">MTTPVLQAEGLTKTWGGVRAVDGVSFALAPGEMLALIGPNGAGKSTLFNLLNGQVRADAGRVRLAGDDVTGLPPRKLWRRGVGRTFQITATFASLSVAENVRLALLSHHRRVFSFLRPSGDLFAEEAKELLDRVGMAAQLQKACGVLAYGDLKRVELAMALANRPRLLLMDEPTAGMAPEARQALMAQTAAIAQAEKIAVLFTEHDMDVVFGHAARVMVLDRGRLIAEGAPEAVRADPRVRESYLGKQG</sequence>
<dbReference type="EMBL" id="MLCO01000019">
    <property type="protein sequence ID" value="ONG58321.1"/>
    <property type="molecule type" value="Genomic_DNA"/>
</dbReference>
<comment type="caution">
    <text evidence="5">The sequence shown here is derived from an EMBL/GenBank/DDBJ whole genome shotgun (WGS) entry which is preliminary data.</text>
</comment>
<evidence type="ECO:0000256" key="3">
    <source>
        <dbReference type="ARBA" id="ARBA00022840"/>
    </source>
</evidence>
<feature type="domain" description="ABC transporter" evidence="4">
    <location>
        <begin position="6"/>
        <end position="247"/>
    </location>
</feature>
<evidence type="ECO:0000259" key="4">
    <source>
        <dbReference type="PROSITE" id="PS50893"/>
    </source>
</evidence>
<dbReference type="InterPro" id="IPR003439">
    <property type="entry name" value="ABC_transporter-like_ATP-bd"/>
</dbReference>
<dbReference type="Proteomes" id="UP000188879">
    <property type="component" value="Unassembled WGS sequence"/>
</dbReference>
<protein>
    <submittedName>
        <fullName evidence="5">ABC transporter ATP-binding protein</fullName>
    </submittedName>
</protein>
<dbReference type="GO" id="GO:0042941">
    <property type="term" value="P:D-alanine transmembrane transport"/>
    <property type="evidence" value="ECO:0007669"/>
    <property type="project" value="TreeGrafter"/>
</dbReference>
<dbReference type="InterPro" id="IPR003593">
    <property type="entry name" value="AAA+_ATPase"/>
</dbReference>
<proteinExistence type="predicted"/>
<dbReference type="RefSeq" id="WP_076955907.1">
    <property type="nucleotide sequence ID" value="NZ_MLCO01000019.1"/>
</dbReference>
<dbReference type="SUPFAM" id="SSF52540">
    <property type="entry name" value="P-loop containing nucleoside triphosphate hydrolases"/>
    <property type="match status" value="1"/>
</dbReference>
<dbReference type="PANTHER" id="PTHR45772:SF7">
    <property type="entry name" value="AMINO ACID ABC TRANSPORTER ATP-BINDING PROTEIN"/>
    <property type="match status" value="1"/>
</dbReference>
<name>A0A1V2H727_9PROT</name>
<dbReference type="InterPro" id="IPR027417">
    <property type="entry name" value="P-loop_NTPase"/>
</dbReference>
<dbReference type="Pfam" id="PF12399">
    <property type="entry name" value="BCA_ABC_TP_C"/>
    <property type="match status" value="1"/>
</dbReference>
<dbReference type="Pfam" id="PF00005">
    <property type="entry name" value="ABC_tran"/>
    <property type="match status" value="1"/>
</dbReference>
<dbReference type="GO" id="GO:0015188">
    <property type="term" value="F:L-isoleucine transmembrane transporter activity"/>
    <property type="evidence" value="ECO:0007669"/>
    <property type="project" value="TreeGrafter"/>
</dbReference>
<gene>
    <name evidence="5" type="ORF">BKE38_03065</name>
</gene>
<dbReference type="InterPro" id="IPR017871">
    <property type="entry name" value="ABC_transporter-like_CS"/>
</dbReference>
<evidence type="ECO:0000256" key="1">
    <source>
        <dbReference type="ARBA" id="ARBA00022448"/>
    </source>
</evidence>
<dbReference type="PROSITE" id="PS50893">
    <property type="entry name" value="ABC_TRANSPORTER_2"/>
    <property type="match status" value="1"/>
</dbReference>
<dbReference type="AlphaFoldDB" id="A0A1V2H727"/>
<keyword evidence="1" id="KW-0813">Transport</keyword>
<accession>A0A1V2H727</accession>
<dbReference type="GO" id="GO:0015808">
    <property type="term" value="P:L-alanine transport"/>
    <property type="evidence" value="ECO:0007669"/>
    <property type="project" value="TreeGrafter"/>
</dbReference>
<dbReference type="InterPro" id="IPR051120">
    <property type="entry name" value="ABC_AA/LPS_Transport"/>
</dbReference>
<keyword evidence="2" id="KW-0547">Nucleotide-binding</keyword>
<reference evidence="5 6" key="1">
    <citation type="submission" date="2016-10" db="EMBL/GenBank/DDBJ databases">
        <title>Draft Genome sequence of Roseomonas sp. strain M3.</title>
        <authorList>
            <person name="Subhash Y."/>
            <person name="Lee S."/>
        </authorList>
    </citation>
    <scope>NUCLEOTIDE SEQUENCE [LARGE SCALE GENOMIC DNA]</scope>
    <source>
        <strain evidence="5 6">M3</strain>
    </source>
</reference>
<dbReference type="GO" id="GO:0005886">
    <property type="term" value="C:plasma membrane"/>
    <property type="evidence" value="ECO:0007669"/>
    <property type="project" value="TreeGrafter"/>
</dbReference>
<dbReference type="GO" id="GO:1903806">
    <property type="term" value="P:L-isoleucine import across plasma membrane"/>
    <property type="evidence" value="ECO:0007669"/>
    <property type="project" value="TreeGrafter"/>
</dbReference>
<keyword evidence="6" id="KW-1185">Reference proteome</keyword>
<dbReference type="Gene3D" id="3.40.50.300">
    <property type="entry name" value="P-loop containing nucleotide triphosphate hydrolases"/>
    <property type="match status" value="1"/>
</dbReference>
<dbReference type="GO" id="GO:1903805">
    <property type="term" value="P:L-valine import across plasma membrane"/>
    <property type="evidence" value="ECO:0007669"/>
    <property type="project" value="TreeGrafter"/>
</dbReference>
<evidence type="ECO:0000313" key="6">
    <source>
        <dbReference type="Proteomes" id="UP000188879"/>
    </source>
</evidence>
<dbReference type="PROSITE" id="PS00211">
    <property type="entry name" value="ABC_TRANSPORTER_1"/>
    <property type="match status" value="1"/>
</dbReference>
<dbReference type="InterPro" id="IPR032823">
    <property type="entry name" value="BCA_ABC_TP_C"/>
</dbReference>
<dbReference type="GO" id="GO:0016887">
    <property type="term" value="F:ATP hydrolysis activity"/>
    <property type="evidence" value="ECO:0007669"/>
    <property type="project" value="InterPro"/>
</dbReference>
<dbReference type="GO" id="GO:0005524">
    <property type="term" value="F:ATP binding"/>
    <property type="evidence" value="ECO:0007669"/>
    <property type="project" value="UniProtKB-KW"/>
</dbReference>
<evidence type="ECO:0000313" key="5">
    <source>
        <dbReference type="EMBL" id="ONG58321.1"/>
    </source>
</evidence>
<dbReference type="OrthoDB" id="9779872at2"/>
<dbReference type="CDD" id="cd03219">
    <property type="entry name" value="ABC_Mj1267_LivG_branched"/>
    <property type="match status" value="1"/>
</dbReference>
<dbReference type="GO" id="GO:0015192">
    <property type="term" value="F:L-phenylalanine transmembrane transporter activity"/>
    <property type="evidence" value="ECO:0007669"/>
    <property type="project" value="TreeGrafter"/>
</dbReference>
<dbReference type="SMART" id="SM00382">
    <property type="entry name" value="AAA"/>
    <property type="match status" value="1"/>
</dbReference>
<evidence type="ECO:0000256" key="2">
    <source>
        <dbReference type="ARBA" id="ARBA00022741"/>
    </source>
</evidence>
<keyword evidence="3 5" id="KW-0067">ATP-binding</keyword>